<dbReference type="GO" id="GO:0003676">
    <property type="term" value="F:nucleic acid binding"/>
    <property type="evidence" value="ECO:0007669"/>
    <property type="project" value="InterPro"/>
</dbReference>
<dbReference type="GO" id="GO:0004190">
    <property type="term" value="F:aspartic-type endopeptidase activity"/>
    <property type="evidence" value="ECO:0007669"/>
    <property type="project" value="InterPro"/>
</dbReference>
<sequence length="607" mass="67277">MTGDQVNRDEREMEGLLTQLNRLLQSFNDMTSERDSRGARERTVADLEVPRSMFLEIEAWDPDEPGAISVSGFFQLFEDVAGNLSQTKRMRLLRAKAKGTAKQFLIDNSGMTASATPYDDIKEAMIAWFGRENPAKAAASLWTTKTVPGETLRRFAERIHRLAQTAVLEEGEDLTGTQKANWVKRKTLKAFIKGIPKELGSLLASNPPNTIEEALKKAEELKEALCTDEDEELKWDIAALTPKEERKCYECGKPGHFAARCPNVVARSSPTGTPIRTPNVMKPKPRYPCMFCGIFEHFPVDCPNNPQKTIFCDYCGVREHLERDCHRKKALTPISHPQGYQSAHDKGEPMLELEAPASSVERLPILRYNHIHPIHMTVALNGEVRDLILDTGAAVSTLATPVQGAAVVPTKAVAWGAGGEQLRFQGEQTVTMRFRDVELKHTFLIFDRESLGLNLFGMDLMKKIPIVIRPYHGEAVIAARENARGKTSRVGVLVPPSTGTPKYITIAAEGNDEVAAEKCQIEPVCTEKNAGEMESDDLLARSIGVEESWEEEGEEEKAVQPAEVEEDSGDVCDYIGGLRNGWHAAHPHTLTPAHPHTLTPAHPHTLT</sequence>
<dbReference type="PANTHER" id="PTHR46888:SF1">
    <property type="entry name" value="RIBONUCLEASE H"/>
    <property type="match status" value="1"/>
</dbReference>
<evidence type="ECO:0000259" key="4">
    <source>
        <dbReference type="PROSITE" id="PS50158"/>
    </source>
</evidence>
<reference evidence="6" key="1">
    <citation type="journal article" date="2016" name="Gigascience">
        <title>De novo construction of an expanded transcriptome assembly for the western tarnished plant bug, Lygus hesperus.</title>
        <authorList>
            <person name="Tassone E.E."/>
            <person name="Geib S.M."/>
            <person name="Hall B."/>
            <person name="Fabrick J.A."/>
            <person name="Brent C.S."/>
            <person name="Hull J.J."/>
        </authorList>
    </citation>
    <scope>NUCLEOTIDE SEQUENCE</scope>
</reference>
<dbReference type="InterPro" id="IPR036875">
    <property type="entry name" value="Znf_CCHC_sf"/>
</dbReference>
<evidence type="ECO:0000256" key="2">
    <source>
        <dbReference type="PROSITE-ProRule" id="PRU00047"/>
    </source>
</evidence>
<dbReference type="PROSITE" id="PS50158">
    <property type="entry name" value="ZF_CCHC"/>
    <property type="match status" value="1"/>
</dbReference>
<feature type="non-terminal residue" evidence="6">
    <location>
        <position position="607"/>
    </location>
</feature>
<dbReference type="Pfam" id="PF00098">
    <property type="entry name" value="zf-CCHC"/>
    <property type="match status" value="1"/>
</dbReference>
<evidence type="ECO:0000259" key="5">
    <source>
        <dbReference type="PROSITE" id="PS50175"/>
    </source>
</evidence>
<dbReference type="InterPro" id="IPR001969">
    <property type="entry name" value="Aspartic_peptidase_AS"/>
</dbReference>
<keyword evidence="1" id="KW-0378">Hydrolase</keyword>
<dbReference type="Gene3D" id="2.40.70.10">
    <property type="entry name" value="Acid Proteases"/>
    <property type="match status" value="1"/>
</dbReference>
<dbReference type="GO" id="GO:0006508">
    <property type="term" value="P:proteolysis"/>
    <property type="evidence" value="ECO:0007669"/>
    <property type="project" value="InterPro"/>
</dbReference>
<dbReference type="PANTHER" id="PTHR46888">
    <property type="entry name" value="ZINC KNUCKLE DOMAINCONTAINING PROTEIN-RELATED"/>
    <property type="match status" value="1"/>
</dbReference>
<dbReference type="InterPro" id="IPR001878">
    <property type="entry name" value="Znf_CCHC"/>
</dbReference>
<dbReference type="SUPFAM" id="SSF50630">
    <property type="entry name" value="Acid proteases"/>
    <property type="match status" value="1"/>
</dbReference>
<dbReference type="InterPro" id="IPR021109">
    <property type="entry name" value="Peptidase_aspartic_dom_sf"/>
</dbReference>
<dbReference type="PROSITE" id="PS00141">
    <property type="entry name" value="ASP_PROTEASE"/>
    <property type="match status" value="1"/>
</dbReference>
<dbReference type="SUPFAM" id="SSF57756">
    <property type="entry name" value="Retrovirus zinc finger-like domains"/>
    <property type="match status" value="2"/>
</dbReference>
<dbReference type="GO" id="GO:0008270">
    <property type="term" value="F:zinc ion binding"/>
    <property type="evidence" value="ECO:0007669"/>
    <property type="project" value="UniProtKB-KW"/>
</dbReference>
<protein>
    <submittedName>
        <fullName evidence="6">Cellular nucleic acid-binding</fullName>
    </submittedName>
</protein>
<accession>A0A146LL55</accession>
<organism evidence="6">
    <name type="scientific">Lygus hesperus</name>
    <name type="common">Western plant bug</name>
    <dbReference type="NCBI Taxonomy" id="30085"/>
    <lineage>
        <taxon>Eukaryota</taxon>
        <taxon>Metazoa</taxon>
        <taxon>Ecdysozoa</taxon>
        <taxon>Arthropoda</taxon>
        <taxon>Hexapoda</taxon>
        <taxon>Insecta</taxon>
        <taxon>Pterygota</taxon>
        <taxon>Neoptera</taxon>
        <taxon>Paraneoptera</taxon>
        <taxon>Hemiptera</taxon>
        <taxon>Heteroptera</taxon>
        <taxon>Panheteroptera</taxon>
        <taxon>Cimicomorpha</taxon>
        <taxon>Miridae</taxon>
        <taxon>Mirini</taxon>
        <taxon>Lygus</taxon>
    </lineage>
</organism>
<dbReference type="InterPro" id="IPR001995">
    <property type="entry name" value="Peptidase_A2_cat"/>
</dbReference>
<feature type="region of interest" description="Disordered" evidence="3">
    <location>
        <begin position="547"/>
        <end position="567"/>
    </location>
</feature>
<evidence type="ECO:0000256" key="3">
    <source>
        <dbReference type="SAM" id="MobiDB-lite"/>
    </source>
</evidence>
<feature type="domain" description="CCHC-type" evidence="4">
    <location>
        <begin position="246"/>
        <end position="263"/>
    </location>
</feature>
<dbReference type="EMBL" id="GDHC01011057">
    <property type="protein sequence ID" value="JAQ07572.1"/>
    <property type="molecule type" value="Transcribed_RNA"/>
</dbReference>
<dbReference type="AlphaFoldDB" id="A0A146LL55"/>
<gene>
    <name evidence="6" type="primary">byr3</name>
    <name evidence="6" type="ORF">g.91518</name>
</gene>
<dbReference type="PROSITE" id="PS50175">
    <property type="entry name" value="ASP_PROT_RETROV"/>
    <property type="match status" value="1"/>
</dbReference>
<evidence type="ECO:0000256" key="1">
    <source>
        <dbReference type="ARBA" id="ARBA00022801"/>
    </source>
</evidence>
<proteinExistence type="predicted"/>
<keyword evidence="2" id="KW-0479">Metal-binding</keyword>
<feature type="region of interest" description="Disordered" evidence="3">
    <location>
        <begin position="586"/>
        <end position="607"/>
    </location>
</feature>
<feature type="domain" description="Peptidase A2" evidence="5">
    <location>
        <begin position="385"/>
        <end position="460"/>
    </location>
</feature>
<keyword evidence="2" id="KW-0862">Zinc</keyword>
<keyword evidence="2" id="KW-0863">Zinc-finger</keyword>
<name>A0A146LL55_LYGHE</name>
<evidence type="ECO:0000313" key="6">
    <source>
        <dbReference type="EMBL" id="JAQ07572.1"/>
    </source>
</evidence>
<dbReference type="SMART" id="SM00343">
    <property type="entry name" value="ZnF_C2HC"/>
    <property type="match status" value="3"/>
</dbReference>
<dbReference type="Gene3D" id="4.10.60.10">
    <property type="entry name" value="Zinc finger, CCHC-type"/>
    <property type="match status" value="2"/>
</dbReference>